<reference evidence="3" key="1">
    <citation type="submission" date="2020-08" db="EMBL/GenBank/DDBJ databases">
        <title>Multicomponent nature underlies the extraordinary mechanical properties of spider dragline silk.</title>
        <authorList>
            <person name="Kono N."/>
            <person name="Nakamura H."/>
            <person name="Mori M."/>
            <person name="Yoshida Y."/>
            <person name="Ohtoshi R."/>
            <person name="Malay A.D."/>
            <person name="Moran D.A.P."/>
            <person name="Tomita M."/>
            <person name="Numata K."/>
            <person name="Arakawa K."/>
        </authorList>
    </citation>
    <scope>NUCLEOTIDE SEQUENCE</scope>
</reference>
<feature type="chain" id="PRO_5036454396" description="ATP synthase F0 subunit 8" evidence="2">
    <location>
        <begin position="17"/>
        <end position="111"/>
    </location>
</feature>
<evidence type="ECO:0000256" key="2">
    <source>
        <dbReference type="SAM" id="SignalP"/>
    </source>
</evidence>
<evidence type="ECO:0000313" key="4">
    <source>
        <dbReference type="Proteomes" id="UP000886998"/>
    </source>
</evidence>
<sequence>MLLGHSLLFFLPLILAFQIAPLIFLLTASKRNSPLSSSCQALTASSPKSQHLSSWHVLSEDKSFPSGKLVNISLESRELSNKKPATIASTPLKIYYHLNNFSTVTSIYFPK</sequence>
<dbReference type="EMBL" id="BMAV01010820">
    <property type="protein sequence ID" value="GFY56192.1"/>
    <property type="molecule type" value="Genomic_DNA"/>
</dbReference>
<gene>
    <name evidence="3" type="ORF">TNIN_383411</name>
</gene>
<name>A0A8X7C7E8_9ARAC</name>
<dbReference type="Proteomes" id="UP000886998">
    <property type="component" value="Unassembled WGS sequence"/>
</dbReference>
<protein>
    <recommendedName>
        <fullName evidence="5">ATP synthase F0 subunit 8</fullName>
    </recommendedName>
</protein>
<keyword evidence="1" id="KW-0812">Transmembrane</keyword>
<comment type="caution">
    <text evidence="3">The sequence shown here is derived from an EMBL/GenBank/DDBJ whole genome shotgun (WGS) entry which is preliminary data.</text>
</comment>
<dbReference type="AlphaFoldDB" id="A0A8X7C7E8"/>
<feature type="transmembrane region" description="Helical" evidence="1">
    <location>
        <begin position="6"/>
        <end position="28"/>
    </location>
</feature>
<evidence type="ECO:0000313" key="3">
    <source>
        <dbReference type="EMBL" id="GFY56192.1"/>
    </source>
</evidence>
<feature type="signal peptide" evidence="2">
    <location>
        <begin position="1"/>
        <end position="16"/>
    </location>
</feature>
<keyword evidence="4" id="KW-1185">Reference proteome</keyword>
<proteinExistence type="predicted"/>
<accession>A0A8X7C7E8</accession>
<keyword evidence="1" id="KW-0472">Membrane</keyword>
<organism evidence="3 4">
    <name type="scientific">Trichonephila inaurata madagascariensis</name>
    <dbReference type="NCBI Taxonomy" id="2747483"/>
    <lineage>
        <taxon>Eukaryota</taxon>
        <taxon>Metazoa</taxon>
        <taxon>Ecdysozoa</taxon>
        <taxon>Arthropoda</taxon>
        <taxon>Chelicerata</taxon>
        <taxon>Arachnida</taxon>
        <taxon>Araneae</taxon>
        <taxon>Araneomorphae</taxon>
        <taxon>Entelegynae</taxon>
        <taxon>Araneoidea</taxon>
        <taxon>Nephilidae</taxon>
        <taxon>Trichonephila</taxon>
        <taxon>Trichonephila inaurata</taxon>
    </lineage>
</organism>
<keyword evidence="2" id="KW-0732">Signal</keyword>
<keyword evidence="1" id="KW-1133">Transmembrane helix</keyword>
<evidence type="ECO:0000256" key="1">
    <source>
        <dbReference type="SAM" id="Phobius"/>
    </source>
</evidence>
<evidence type="ECO:0008006" key="5">
    <source>
        <dbReference type="Google" id="ProtNLM"/>
    </source>
</evidence>